<dbReference type="Proteomes" id="UP000001847">
    <property type="component" value="Chromosome I"/>
</dbReference>
<dbReference type="HOGENOM" id="CLU_3185347_0_0_12"/>
<dbReference type="KEGG" id="lbi:LEPBI_I0429"/>
<reference evidence="1 2" key="1">
    <citation type="journal article" date="2008" name="PLoS ONE">
        <title>Genome sequence of the saprophyte Leptospira biflexa provides insights into the evolution of Leptospira and the pathogenesis of leptospirosis.</title>
        <authorList>
            <person name="Picardeau M."/>
            <person name="Bulach D.M."/>
            <person name="Bouchier C."/>
            <person name="Zuerner R.L."/>
            <person name="Zidane N."/>
            <person name="Wilson P.J."/>
            <person name="Creno S."/>
            <person name="Kuczek E.S."/>
            <person name="Bommezzadri S."/>
            <person name="Davis J.C."/>
            <person name="McGrath A."/>
            <person name="Johnson M.J."/>
            <person name="Boursaux-Eude C."/>
            <person name="Seemann T."/>
            <person name="Rouy Z."/>
            <person name="Coppel R.L."/>
            <person name="Rood J.I."/>
            <person name="Lajus A."/>
            <person name="Davies J.K."/>
            <person name="Medigue C."/>
            <person name="Adler B."/>
        </authorList>
    </citation>
    <scope>NUCLEOTIDE SEQUENCE [LARGE SCALE GENOMIC DNA]</scope>
    <source>
        <strain evidence="2">Patoc 1 / ATCC 23582 / Paris</strain>
    </source>
</reference>
<dbReference type="AlphaFoldDB" id="B0SK15"/>
<dbReference type="EMBL" id="CP000786">
    <property type="protein sequence ID" value="ABZ96571.1"/>
    <property type="molecule type" value="Genomic_DNA"/>
</dbReference>
<sequence>MYRHTIKLSVYERFRTDSKITSISFAEKSDSRKALNLVLRFSLPVT</sequence>
<accession>B0SK15</accession>
<proteinExistence type="predicted"/>
<protein>
    <submittedName>
        <fullName evidence="1">Uncharacterized protein</fullName>
    </submittedName>
</protein>
<keyword evidence="2" id="KW-1185">Reference proteome</keyword>
<evidence type="ECO:0000313" key="1">
    <source>
        <dbReference type="EMBL" id="ABZ96571.1"/>
    </source>
</evidence>
<dbReference type="STRING" id="456481.LEPBI_I0429"/>
<evidence type="ECO:0000313" key="2">
    <source>
        <dbReference type="Proteomes" id="UP000001847"/>
    </source>
</evidence>
<organism evidence="1 2">
    <name type="scientific">Leptospira biflexa serovar Patoc (strain Patoc 1 / ATCC 23582 / Paris)</name>
    <dbReference type="NCBI Taxonomy" id="456481"/>
    <lineage>
        <taxon>Bacteria</taxon>
        <taxon>Pseudomonadati</taxon>
        <taxon>Spirochaetota</taxon>
        <taxon>Spirochaetia</taxon>
        <taxon>Leptospirales</taxon>
        <taxon>Leptospiraceae</taxon>
        <taxon>Leptospira</taxon>
    </lineage>
</organism>
<gene>
    <name evidence="1" type="ordered locus">LEPBI_I0429</name>
</gene>
<name>B0SK15_LEPBP</name>